<dbReference type="OrthoDB" id="2423195at2759"/>
<dbReference type="GO" id="GO:0016887">
    <property type="term" value="F:ATP hydrolysis activity"/>
    <property type="evidence" value="ECO:0007669"/>
    <property type="project" value="InterPro"/>
</dbReference>
<feature type="non-terminal residue" evidence="1">
    <location>
        <position position="1"/>
    </location>
</feature>
<name>A0A7K5FE90_PROAR</name>
<gene>
    <name evidence="1" type="primary">Rnf213_1</name>
    <name evidence="1" type="ORF">PROATE_R15814</name>
</gene>
<dbReference type="GO" id="GO:0016874">
    <property type="term" value="F:ligase activity"/>
    <property type="evidence" value="ECO:0007669"/>
    <property type="project" value="UniProtKB-KW"/>
</dbReference>
<sequence length="79" mass="9444">YQYLRRYKNKEDLDHFLFTPKTTEGTEKEWLEILLEFCCCRNPSWTELSNFTHFLNFQLSKCEKSVFCSPAAGDDFQGF</sequence>
<organism evidence="1 2">
    <name type="scientific">Probosciger aterrimus</name>
    <name type="common">Palm cockatoo</name>
    <dbReference type="NCBI Taxonomy" id="141839"/>
    <lineage>
        <taxon>Eukaryota</taxon>
        <taxon>Metazoa</taxon>
        <taxon>Chordata</taxon>
        <taxon>Craniata</taxon>
        <taxon>Vertebrata</taxon>
        <taxon>Euteleostomi</taxon>
        <taxon>Archelosauria</taxon>
        <taxon>Archosauria</taxon>
        <taxon>Dinosauria</taxon>
        <taxon>Saurischia</taxon>
        <taxon>Theropoda</taxon>
        <taxon>Coelurosauria</taxon>
        <taxon>Aves</taxon>
        <taxon>Neognathae</taxon>
        <taxon>Neoaves</taxon>
        <taxon>Telluraves</taxon>
        <taxon>Australaves</taxon>
        <taxon>Psittaciformes</taxon>
        <taxon>Cacatuidae</taxon>
        <taxon>Probosciger</taxon>
    </lineage>
</organism>
<dbReference type="PANTHER" id="PTHR22605:SF16">
    <property type="entry name" value="E3 UBIQUITIN-PROTEIN LIGASE RNF213"/>
    <property type="match status" value="1"/>
</dbReference>
<dbReference type="InterPro" id="IPR031248">
    <property type="entry name" value="RNF213"/>
</dbReference>
<reference evidence="1 2" key="1">
    <citation type="submission" date="2019-09" db="EMBL/GenBank/DDBJ databases">
        <title>Bird 10,000 Genomes (B10K) Project - Family phase.</title>
        <authorList>
            <person name="Zhang G."/>
        </authorList>
    </citation>
    <scope>NUCLEOTIDE SEQUENCE [LARGE SCALE GENOMIC DNA]</scope>
    <source>
        <strain evidence="1">B10K-DU-017-47</strain>
    </source>
</reference>
<dbReference type="AlphaFoldDB" id="A0A7K5FE90"/>
<comment type="caution">
    <text evidence="1">The sequence shown here is derived from an EMBL/GenBank/DDBJ whole genome shotgun (WGS) entry which is preliminary data.</text>
</comment>
<dbReference type="Proteomes" id="UP000562415">
    <property type="component" value="Unassembled WGS sequence"/>
</dbReference>
<evidence type="ECO:0000313" key="1">
    <source>
        <dbReference type="EMBL" id="NWS42545.1"/>
    </source>
</evidence>
<protein>
    <submittedName>
        <fullName evidence="1">RN213 ligase</fullName>
    </submittedName>
</protein>
<evidence type="ECO:0000313" key="2">
    <source>
        <dbReference type="Proteomes" id="UP000562415"/>
    </source>
</evidence>
<dbReference type="GO" id="GO:0004842">
    <property type="term" value="F:ubiquitin-protein transferase activity"/>
    <property type="evidence" value="ECO:0007669"/>
    <property type="project" value="InterPro"/>
</dbReference>
<accession>A0A7K5FE90</accession>
<keyword evidence="2" id="KW-1185">Reference proteome</keyword>
<keyword evidence="1" id="KW-0436">Ligase</keyword>
<dbReference type="PANTHER" id="PTHR22605">
    <property type="entry name" value="RZ-TYPE DOMAIN-CONTAINING PROTEIN"/>
    <property type="match status" value="1"/>
</dbReference>
<dbReference type="EMBL" id="VYZH01001238">
    <property type="protein sequence ID" value="NWS42545.1"/>
    <property type="molecule type" value="Genomic_DNA"/>
</dbReference>
<proteinExistence type="predicted"/>
<feature type="non-terminal residue" evidence="1">
    <location>
        <position position="79"/>
    </location>
</feature>